<sequence>MRDDGVSDVLDAILIIAMMVITISILLLYGMPVIDTHQKVIRERNAVSQLVYLNEQISKVSADVFPVTSTKFALSGGSLSITDGTRITITVRNSSGVVFQMSDDLKSIEYSSTGFSMAIENGGVLGDAIVSHPKMYLENGNLSVALYKIVGTGSAGGGLGGGIINVVLKFNTTETHVFNESGNLTMELKTKYVNAWTRFLSNLGNVSVDGDEIEITIPFNRLVLTKYVVDVRFT</sequence>
<protein>
    <submittedName>
        <fullName evidence="2">Uncharacterized protein</fullName>
    </submittedName>
</protein>
<keyword evidence="3" id="KW-1185">Reference proteome</keyword>
<gene>
    <name evidence="2" type="ORF">LPQ35_08770</name>
</gene>
<evidence type="ECO:0000256" key="1">
    <source>
        <dbReference type="SAM" id="Phobius"/>
    </source>
</evidence>
<keyword evidence="1" id="KW-0472">Membrane</keyword>
<reference evidence="2 3" key="1">
    <citation type="submission" date="2021-11" db="EMBL/GenBank/DDBJ databases">
        <title>Whole genome of Geoglobus acetivorans.</title>
        <authorList>
            <person name="Liu D."/>
        </authorList>
    </citation>
    <scope>NUCLEOTIDE SEQUENCE [LARGE SCALE GENOMIC DNA]</scope>
    <source>
        <strain evidence="2 3">SBH6</strain>
    </source>
</reference>
<accession>A0ABZ3H410</accession>
<evidence type="ECO:0000313" key="2">
    <source>
        <dbReference type="EMBL" id="XAT63341.1"/>
    </source>
</evidence>
<dbReference type="EMBL" id="CP087714">
    <property type="protein sequence ID" value="XAT63341.1"/>
    <property type="molecule type" value="Genomic_DNA"/>
</dbReference>
<evidence type="ECO:0000313" key="3">
    <source>
        <dbReference type="Proteomes" id="UP001492541"/>
    </source>
</evidence>
<dbReference type="InterPro" id="IPR055713">
    <property type="entry name" value="DUF7289"/>
</dbReference>
<proteinExistence type="predicted"/>
<dbReference type="Pfam" id="PF23960">
    <property type="entry name" value="DUF7289"/>
    <property type="match status" value="1"/>
</dbReference>
<keyword evidence="1" id="KW-1133">Transmembrane helix</keyword>
<keyword evidence="1" id="KW-0812">Transmembrane</keyword>
<name>A0ABZ3H410_GEOAI</name>
<dbReference type="RefSeq" id="WP_193808403.1">
    <property type="nucleotide sequence ID" value="NZ_CP087714.1"/>
</dbReference>
<organism evidence="2 3">
    <name type="scientific">Geoglobus acetivorans</name>
    <dbReference type="NCBI Taxonomy" id="565033"/>
    <lineage>
        <taxon>Archaea</taxon>
        <taxon>Methanobacteriati</taxon>
        <taxon>Methanobacteriota</taxon>
        <taxon>Archaeoglobi</taxon>
        <taxon>Archaeoglobales</taxon>
        <taxon>Archaeoglobaceae</taxon>
        <taxon>Geoglobus</taxon>
    </lineage>
</organism>
<feature type="transmembrane region" description="Helical" evidence="1">
    <location>
        <begin position="12"/>
        <end position="34"/>
    </location>
</feature>
<dbReference type="GeneID" id="90449780"/>
<dbReference type="Proteomes" id="UP001492541">
    <property type="component" value="Chromosome"/>
</dbReference>